<organism evidence="2 3">
    <name type="scientific">Dioscorea zingiberensis</name>
    <dbReference type="NCBI Taxonomy" id="325984"/>
    <lineage>
        <taxon>Eukaryota</taxon>
        <taxon>Viridiplantae</taxon>
        <taxon>Streptophyta</taxon>
        <taxon>Embryophyta</taxon>
        <taxon>Tracheophyta</taxon>
        <taxon>Spermatophyta</taxon>
        <taxon>Magnoliopsida</taxon>
        <taxon>Liliopsida</taxon>
        <taxon>Dioscoreales</taxon>
        <taxon>Dioscoreaceae</taxon>
        <taxon>Dioscorea</taxon>
    </lineage>
</organism>
<feature type="region of interest" description="Disordered" evidence="1">
    <location>
        <begin position="339"/>
        <end position="444"/>
    </location>
</feature>
<dbReference type="OrthoDB" id="1894403at2759"/>
<feature type="compositionally biased region" description="Polar residues" evidence="1">
    <location>
        <begin position="389"/>
        <end position="420"/>
    </location>
</feature>
<name>A0A9D5C1X2_9LILI</name>
<reference evidence="2" key="2">
    <citation type="journal article" date="2022" name="Hortic Res">
        <title>The genome of Dioscorea zingiberensis sheds light on the biosynthesis, origin and evolution of the medicinally important diosgenin saponins.</title>
        <authorList>
            <person name="Li Y."/>
            <person name="Tan C."/>
            <person name="Li Z."/>
            <person name="Guo J."/>
            <person name="Li S."/>
            <person name="Chen X."/>
            <person name="Wang C."/>
            <person name="Dai X."/>
            <person name="Yang H."/>
            <person name="Song W."/>
            <person name="Hou L."/>
            <person name="Xu J."/>
            <person name="Tong Z."/>
            <person name="Xu A."/>
            <person name="Yuan X."/>
            <person name="Wang W."/>
            <person name="Yang Q."/>
            <person name="Chen L."/>
            <person name="Sun Z."/>
            <person name="Wang K."/>
            <person name="Pan B."/>
            <person name="Chen J."/>
            <person name="Bao Y."/>
            <person name="Liu F."/>
            <person name="Qi X."/>
            <person name="Gang D.R."/>
            <person name="Wen J."/>
            <person name="Li J."/>
        </authorList>
    </citation>
    <scope>NUCLEOTIDE SEQUENCE</scope>
    <source>
        <strain evidence="2">Dzin_1.0</strain>
    </source>
</reference>
<reference evidence="2" key="1">
    <citation type="submission" date="2021-03" db="EMBL/GenBank/DDBJ databases">
        <authorList>
            <person name="Li Z."/>
            <person name="Yang C."/>
        </authorList>
    </citation>
    <scope>NUCLEOTIDE SEQUENCE</scope>
    <source>
        <strain evidence="2">Dzin_1.0</strain>
        <tissue evidence="2">Leaf</tissue>
    </source>
</reference>
<evidence type="ECO:0000313" key="2">
    <source>
        <dbReference type="EMBL" id="KAJ0965111.1"/>
    </source>
</evidence>
<dbReference type="PANTHER" id="PTHR35507:SF1">
    <property type="entry name" value="TMF_TATA_BD DOMAIN-CONTAINING PROTEIN"/>
    <property type="match status" value="1"/>
</dbReference>
<sequence>MSGDVTGLDQVLAAPPQPPWTVSLSSLPPFVSPSPRRLSSCFTARGRPVPSARRQLAWVSLQGRLIGAEEATSTRAIGGDLDREETVAWELFSPLHRVLIVAVVAVATAESTRSRKISQLQKSVDLRDQVLLGMQQKLDDLCLQMTNAADWPVNSNSKTNSENDTSFSLELPELNPQSGITPLFRNYLDKPKENCVIESAKDEMFKSTNVNNAEQEERRMSDLSDFCGSVTSSVDIQQLSTLAAEQDFFNLRRECEEKDSTIQELTAAIHASGVASSKRIMELEEIIRRKNMVIGKMKKDMLVLEQQVIQLTRLRRSSPTLLNSSNLQHPFMATNILYDMSSTSPSSSDSDSPSGCTPQGGGITEKVTHIQPSKKTTAFRKSIDRPRKQQSLSPLKENNMNQSAESSAASQPRLLGSSSGDFKRIRSRRTQPESKTPIPLRKRV</sequence>
<protein>
    <submittedName>
        <fullName evidence="2">Uncharacterized protein</fullName>
    </submittedName>
</protein>
<accession>A0A9D5C1X2</accession>
<evidence type="ECO:0000256" key="1">
    <source>
        <dbReference type="SAM" id="MobiDB-lite"/>
    </source>
</evidence>
<gene>
    <name evidence="2" type="ORF">J5N97_026249</name>
</gene>
<keyword evidence="3" id="KW-1185">Reference proteome</keyword>
<dbReference type="PANTHER" id="PTHR35507">
    <property type="entry name" value="OS09G0488600 PROTEIN"/>
    <property type="match status" value="1"/>
</dbReference>
<dbReference type="Proteomes" id="UP001085076">
    <property type="component" value="Miscellaneous, Linkage group lg08"/>
</dbReference>
<dbReference type="EMBL" id="JAGGNH010000008">
    <property type="protein sequence ID" value="KAJ0965111.1"/>
    <property type="molecule type" value="Genomic_DNA"/>
</dbReference>
<evidence type="ECO:0000313" key="3">
    <source>
        <dbReference type="Proteomes" id="UP001085076"/>
    </source>
</evidence>
<proteinExistence type="predicted"/>
<dbReference type="AlphaFoldDB" id="A0A9D5C1X2"/>
<feature type="compositionally biased region" description="Low complexity" evidence="1">
    <location>
        <begin position="341"/>
        <end position="354"/>
    </location>
</feature>
<comment type="caution">
    <text evidence="2">The sequence shown here is derived from an EMBL/GenBank/DDBJ whole genome shotgun (WGS) entry which is preliminary data.</text>
</comment>